<dbReference type="AlphaFoldDB" id="A0A3L8DUA7"/>
<reference evidence="5" key="2">
    <citation type="submission" date="2018-07" db="EMBL/GenBank/DDBJ databases">
        <authorList>
            <person name="Mckenzie S.K."/>
            <person name="Kronauer D.J.C."/>
        </authorList>
    </citation>
    <scope>NUCLEOTIDE SEQUENCE</scope>
    <source>
        <strain evidence="5">Clonal line C1</strain>
    </source>
</reference>
<evidence type="ECO:0000313" key="5">
    <source>
        <dbReference type="EMBL" id="RLU23961.1"/>
    </source>
</evidence>
<dbReference type="SUPFAM" id="SSF54160">
    <property type="entry name" value="Chromo domain-like"/>
    <property type="match status" value="1"/>
</dbReference>
<name>A0A3L8DUA7_OOCBI</name>
<dbReference type="InterPro" id="IPR051219">
    <property type="entry name" value="Heterochromatin_chromo-domain"/>
</dbReference>
<comment type="subcellular location">
    <subcellularLocation>
        <location evidence="1">Nucleus</location>
    </subcellularLocation>
</comment>
<dbReference type="Gene3D" id="2.40.50.40">
    <property type="match status" value="1"/>
</dbReference>
<dbReference type="Proteomes" id="UP000279307">
    <property type="component" value="Chromosome 4"/>
</dbReference>
<dbReference type="PROSITE" id="PS50013">
    <property type="entry name" value="CHROMO_2"/>
    <property type="match status" value="1"/>
</dbReference>
<dbReference type="InterPro" id="IPR041426">
    <property type="entry name" value="Mos1_HTH"/>
</dbReference>
<dbReference type="GO" id="GO:0005694">
    <property type="term" value="C:chromosome"/>
    <property type="evidence" value="ECO:0007669"/>
    <property type="project" value="UniProtKB-ARBA"/>
</dbReference>
<dbReference type="PROSITE" id="PS00598">
    <property type="entry name" value="CHROMO_1"/>
    <property type="match status" value="1"/>
</dbReference>
<dbReference type="InterPro" id="IPR023779">
    <property type="entry name" value="Chromodomain_CS"/>
</dbReference>
<accession>A0A3L8DUA7</accession>
<dbReference type="PANTHER" id="PTHR22812">
    <property type="entry name" value="CHROMOBOX PROTEIN"/>
    <property type="match status" value="1"/>
</dbReference>
<feature type="region of interest" description="Disordered" evidence="3">
    <location>
        <begin position="191"/>
        <end position="228"/>
    </location>
</feature>
<dbReference type="SMART" id="SM00298">
    <property type="entry name" value="CHROMO"/>
    <property type="match status" value="1"/>
</dbReference>
<dbReference type="Gene3D" id="1.10.10.1450">
    <property type="match status" value="1"/>
</dbReference>
<evidence type="ECO:0000259" key="4">
    <source>
        <dbReference type="PROSITE" id="PS50013"/>
    </source>
</evidence>
<dbReference type="GO" id="GO:0005634">
    <property type="term" value="C:nucleus"/>
    <property type="evidence" value="ECO:0007669"/>
    <property type="project" value="UniProtKB-SubCell"/>
</dbReference>
<dbReference type="CDD" id="cd18631">
    <property type="entry name" value="CD_HP1_like"/>
    <property type="match status" value="1"/>
</dbReference>
<keyword evidence="2" id="KW-0539">Nucleus</keyword>
<dbReference type="InterPro" id="IPR023780">
    <property type="entry name" value="Chromo_domain"/>
</dbReference>
<dbReference type="InterPro" id="IPR017984">
    <property type="entry name" value="Chromo_dom_subgr"/>
</dbReference>
<protein>
    <recommendedName>
        <fullName evidence="4">Chromo domain-containing protein</fullName>
    </recommendedName>
</protein>
<organism evidence="5">
    <name type="scientific">Ooceraea biroi</name>
    <name type="common">Clonal raider ant</name>
    <name type="synonym">Cerapachys biroi</name>
    <dbReference type="NCBI Taxonomy" id="2015173"/>
    <lineage>
        <taxon>Eukaryota</taxon>
        <taxon>Metazoa</taxon>
        <taxon>Ecdysozoa</taxon>
        <taxon>Arthropoda</taxon>
        <taxon>Hexapoda</taxon>
        <taxon>Insecta</taxon>
        <taxon>Pterygota</taxon>
        <taxon>Neoptera</taxon>
        <taxon>Endopterygota</taxon>
        <taxon>Hymenoptera</taxon>
        <taxon>Apocrita</taxon>
        <taxon>Aculeata</taxon>
        <taxon>Formicoidea</taxon>
        <taxon>Formicidae</taxon>
        <taxon>Dorylinae</taxon>
        <taxon>Ooceraea</taxon>
    </lineage>
</organism>
<dbReference type="Pfam" id="PF17906">
    <property type="entry name" value="HTH_48"/>
    <property type="match status" value="1"/>
</dbReference>
<evidence type="ECO:0000256" key="3">
    <source>
        <dbReference type="SAM" id="MobiDB-lite"/>
    </source>
</evidence>
<evidence type="ECO:0000256" key="1">
    <source>
        <dbReference type="ARBA" id="ARBA00004123"/>
    </source>
</evidence>
<feature type="domain" description="Chromo" evidence="4">
    <location>
        <begin position="143"/>
        <end position="201"/>
    </location>
</feature>
<dbReference type="Pfam" id="PF00385">
    <property type="entry name" value="Chromo"/>
    <property type="match status" value="1"/>
</dbReference>
<dbReference type="Pfam" id="PF13412">
    <property type="entry name" value="HTH_24"/>
    <property type="match status" value="1"/>
</dbReference>
<dbReference type="Gene3D" id="1.10.10.10">
    <property type="entry name" value="Winged helix-like DNA-binding domain superfamily/Winged helix DNA-binding domain"/>
    <property type="match status" value="1"/>
</dbReference>
<dbReference type="InterPro" id="IPR036388">
    <property type="entry name" value="WH-like_DNA-bd_sf"/>
</dbReference>
<comment type="caution">
    <text evidence="5">The sequence shown here is derived from an EMBL/GenBank/DDBJ whole genome shotgun (WGS) entry which is preliminary data.</text>
</comment>
<dbReference type="PRINTS" id="PR00504">
    <property type="entry name" value="CHROMODOMAIN"/>
</dbReference>
<evidence type="ECO:0000256" key="2">
    <source>
        <dbReference type="ARBA" id="ARBA00023242"/>
    </source>
</evidence>
<dbReference type="EMBL" id="QOIP01000004">
    <property type="protein sequence ID" value="RLU23961.1"/>
    <property type="molecule type" value="Genomic_DNA"/>
</dbReference>
<dbReference type="InterPro" id="IPR000953">
    <property type="entry name" value="Chromo/chromo_shadow_dom"/>
</dbReference>
<proteinExistence type="predicted"/>
<dbReference type="OrthoDB" id="433924at2759"/>
<gene>
    <name evidence="5" type="ORF">DMN91_004169</name>
</gene>
<dbReference type="InterPro" id="IPR016197">
    <property type="entry name" value="Chromo-like_dom_sf"/>
</dbReference>
<sequence length="228" mass="26848">MLWDKSLEMNEEKLHLLHIMLYEYRKGVKPRTATKNIQDVYQDRAPAIRTVKEWFARFRRGDFCLDNDPRSGRSSSVDDNIVRDLVQDNSRVSTREIAERLDIDKSTAFRQLKKIGYALKPLNTSENKVERSPLIDDKAQEAFSVEKIVNRRVVKGKVEYFLKWKGYSNDENTWEPEENLECPDLITQFEKQRKKKKATVPGKRQEGKKQKKRKSTSTLTPTRAKKRK</sequence>
<reference evidence="5" key="1">
    <citation type="journal article" date="2018" name="Genome Res.">
        <title>The genomic architecture and molecular evolution of ant odorant receptors.</title>
        <authorList>
            <person name="McKenzie S.K."/>
            <person name="Kronauer D.J.C."/>
        </authorList>
    </citation>
    <scope>NUCLEOTIDE SEQUENCE [LARGE SCALE GENOMIC DNA]</scope>
    <source>
        <strain evidence="5">Clonal line C1</strain>
    </source>
</reference>